<keyword evidence="2" id="KW-0489">Methyltransferase</keyword>
<dbReference type="OrthoDB" id="7260171at2"/>
<dbReference type="Pfam" id="PF08241">
    <property type="entry name" value="Methyltransf_11"/>
    <property type="match status" value="1"/>
</dbReference>
<organism evidence="2 3">
    <name type="scientific">Noviherbaspirillum humi</name>
    <dbReference type="NCBI Taxonomy" id="1688639"/>
    <lineage>
        <taxon>Bacteria</taxon>
        <taxon>Pseudomonadati</taxon>
        <taxon>Pseudomonadota</taxon>
        <taxon>Betaproteobacteria</taxon>
        <taxon>Burkholderiales</taxon>
        <taxon>Oxalobacteraceae</taxon>
        <taxon>Noviherbaspirillum</taxon>
    </lineage>
</organism>
<dbReference type="GO" id="GO:0032259">
    <property type="term" value="P:methylation"/>
    <property type="evidence" value="ECO:0007669"/>
    <property type="project" value="UniProtKB-KW"/>
</dbReference>
<evidence type="ECO:0000313" key="2">
    <source>
        <dbReference type="EMBL" id="SNS62076.1"/>
    </source>
</evidence>
<keyword evidence="3" id="KW-1185">Reference proteome</keyword>
<proteinExistence type="predicted"/>
<dbReference type="Gene3D" id="3.40.50.150">
    <property type="entry name" value="Vaccinia Virus protein VP39"/>
    <property type="match status" value="1"/>
</dbReference>
<dbReference type="AlphaFoldDB" id="A0A239FY14"/>
<dbReference type="InterPro" id="IPR029063">
    <property type="entry name" value="SAM-dependent_MTases_sf"/>
</dbReference>
<reference evidence="2 3" key="1">
    <citation type="submission" date="2017-06" db="EMBL/GenBank/DDBJ databases">
        <authorList>
            <person name="Kim H.J."/>
            <person name="Triplett B.A."/>
        </authorList>
    </citation>
    <scope>NUCLEOTIDE SEQUENCE [LARGE SCALE GENOMIC DNA]</scope>
    <source>
        <strain evidence="2 3">U15</strain>
    </source>
</reference>
<dbReference type="SUPFAM" id="SSF53335">
    <property type="entry name" value="S-adenosyl-L-methionine-dependent methyltransferases"/>
    <property type="match status" value="1"/>
</dbReference>
<dbReference type="EMBL" id="FZOT01000004">
    <property type="protein sequence ID" value="SNS62076.1"/>
    <property type="molecule type" value="Genomic_DNA"/>
</dbReference>
<sequence>MEEKLKTGVNAQLRMHHAGGPVSRLLRSQRNKLVEAFFAFVGNAKQDRILSICMQRSPFSDSADRLIGSAEGRQRNTIISYALPWQTAQDPGARSLRLPYADAQFDWIYCDEVLEHVGGFERQYELLSELSRIARKGLFITCGNRWHPIQFDTGLPLLHWLPKPVWRGMLKLLGKGAWASEGTLEPCGSATLYRLASLLPGTPRHDVGHKRIFGIKAHFFLMVEKSVARASKDAAGTGTAG</sequence>
<keyword evidence="2" id="KW-0808">Transferase</keyword>
<dbReference type="Proteomes" id="UP000198284">
    <property type="component" value="Unassembled WGS sequence"/>
</dbReference>
<accession>A0A239FY14</accession>
<evidence type="ECO:0000259" key="1">
    <source>
        <dbReference type="Pfam" id="PF08241"/>
    </source>
</evidence>
<gene>
    <name evidence="2" type="ORF">SAMN06265795_104163</name>
</gene>
<protein>
    <submittedName>
        <fullName evidence="2">Methyltransferase domain-containing protein</fullName>
    </submittedName>
</protein>
<feature type="domain" description="Methyltransferase type 11" evidence="1">
    <location>
        <begin position="96"/>
        <end position="137"/>
    </location>
</feature>
<evidence type="ECO:0000313" key="3">
    <source>
        <dbReference type="Proteomes" id="UP000198284"/>
    </source>
</evidence>
<dbReference type="GO" id="GO:0008757">
    <property type="term" value="F:S-adenosylmethionine-dependent methyltransferase activity"/>
    <property type="evidence" value="ECO:0007669"/>
    <property type="project" value="InterPro"/>
</dbReference>
<dbReference type="InterPro" id="IPR013216">
    <property type="entry name" value="Methyltransf_11"/>
</dbReference>
<name>A0A239FY14_9BURK</name>